<dbReference type="KEGG" id="vzi:G5S32_09670"/>
<dbReference type="RefSeq" id="WP_165311823.1">
    <property type="nucleotide sequence ID" value="NZ_CP049331.1"/>
</dbReference>
<evidence type="ECO:0000259" key="3">
    <source>
        <dbReference type="Pfam" id="PF13305"/>
    </source>
</evidence>
<organism evidence="4 5">
    <name type="scientific">Vibrio ziniensis</name>
    <dbReference type="NCBI Taxonomy" id="2711221"/>
    <lineage>
        <taxon>Bacteria</taxon>
        <taxon>Pseudomonadati</taxon>
        <taxon>Pseudomonadota</taxon>
        <taxon>Gammaproteobacteria</taxon>
        <taxon>Vibrionales</taxon>
        <taxon>Vibrionaceae</taxon>
        <taxon>Vibrio</taxon>
    </lineage>
</organism>
<dbReference type="AlphaFoldDB" id="A0A6G7CJN0"/>
<dbReference type="SUPFAM" id="SSF48498">
    <property type="entry name" value="Tetracyclin repressor-like, C-terminal domain"/>
    <property type="match status" value="1"/>
</dbReference>
<evidence type="ECO:0000313" key="4">
    <source>
        <dbReference type="EMBL" id="QIH42248.1"/>
    </source>
</evidence>
<dbReference type="InterPro" id="IPR036271">
    <property type="entry name" value="Tet_transcr_reg_TetR-rel_C_sf"/>
</dbReference>
<dbReference type="Pfam" id="PF13305">
    <property type="entry name" value="TetR_C_33"/>
    <property type="match status" value="1"/>
</dbReference>
<accession>A0A6G7CJN0</accession>
<keyword evidence="5" id="KW-1185">Reference proteome</keyword>
<evidence type="ECO:0000256" key="1">
    <source>
        <dbReference type="ARBA" id="ARBA00023015"/>
    </source>
</evidence>
<dbReference type="Proteomes" id="UP000503003">
    <property type="component" value="Chromosome 1"/>
</dbReference>
<dbReference type="EMBL" id="CP049331">
    <property type="protein sequence ID" value="QIH42248.1"/>
    <property type="molecule type" value="Genomic_DNA"/>
</dbReference>
<evidence type="ECO:0000313" key="5">
    <source>
        <dbReference type="Proteomes" id="UP000503003"/>
    </source>
</evidence>
<protein>
    <submittedName>
        <fullName evidence="4">TetR/AcrR family transcriptional regulator</fullName>
    </submittedName>
</protein>
<evidence type="ECO:0000256" key="2">
    <source>
        <dbReference type="ARBA" id="ARBA00023163"/>
    </source>
</evidence>
<keyword evidence="2" id="KW-0804">Transcription</keyword>
<feature type="domain" description="HTH-type transcriptional regulator MT1864/Rv1816-like C-terminal" evidence="3">
    <location>
        <begin position="89"/>
        <end position="189"/>
    </location>
</feature>
<dbReference type="Gene3D" id="1.10.357.10">
    <property type="entry name" value="Tetracycline Repressor, domain 2"/>
    <property type="match status" value="1"/>
</dbReference>
<dbReference type="InterPro" id="IPR009057">
    <property type="entry name" value="Homeodomain-like_sf"/>
</dbReference>
<dbReference type="InterPro" id="IPR025996">
    <property type="entry name" value="MT1864/Rv1816-like_C"/>
</dbReference>
<dbReference type="SUPFAM" id="SSF46689">
    <property type="entry name" value="Homeodomain-like"/>
    <property type="match status" value="1"/>
</dbReference>
<reference evidence="4 5" key="1">
    <citation type="submission" date="2020-02" db="EMBL/GenBank/DDBJ databases">
        <title>A complete genome of a marine bacterium Vibrio sp. ZWAL4003 isolated from the mangrove sediment with the ability to degrade polysaccharides.</title>
        <authorList>
            <person name="Wu J."/>
            <person name="Qu W."/>
            <person name="Zeng R."/>
        </authorList>
    </citation>
    <scope>NUCLEOTIDE SEQUENCE [LARGE SCALE GENOMIC DNA]</scope>
    <source>
        <strain evidence="4 5">ZWAL4003</strain>
    </source>
</reference>
<keyword evidence="1" id="KW-0805">Transcription regulation</keyword>
<gene>
    <name evidence="4" type="ORF">G5S32_09670</name>
</gene>
<proteinExistence type="predicted"/>
<name>A0A6G7CJN0_9VIBR</name>
<sequence length="198" mass="22951">MARRNDHTREELITLTLSSVKDFLTEHSYHELSLRKVANMIGYVPSTLVNVFGNYNLLLLHVVAETLDELALESQNVVSECQDSEQALYQLAYCYHDFAQKNPYRWQLIFEHKMNGEDLPQWQAERIDNMTSMLEDLLTIFAPHRSPREVLQASRVLWSGVHGITLLSVDDKFFANEPIDGKKLIQNLLSNYLSNWSH</sequence>